<evidence type="ECO:0000256" key="1">
    <source>
        <dbReference type="ARBA" id="ARBA00004571"/>
    </source>
</evidence>
<dbReference type="Gene3D" id="2.170.130.10">
    <property type="entry name" value="TonB-dependent receptor, plug domain"/>
    <property type="match status" value="1"/>
</dbReference>
<dbReference type="eggNOG" id="COG4771">
    <property type="taxonomic scope" value="Bacteria"/>
</dbReference>
<dbReference type="SUPFAM" id="SSF56935">
    <property type="entry name" value="Porins"/>
    <property type="match status" value="1"/>
</dbReference>
<organism evidence="15 16">
    <name type="scientific">Chloroherpeton thalassium (strain ATCC 35110 / GB-78)</name>
    <dbReference type="NCBI Taxonomy" id="517418"/>
    <lineage>
        <taxon>Bacteria</taxon>
        <taxon>Pseudomonadati</taxon>
        <taxon>Chlorobiota</taxon>
        <taxon>Chlorobiia</taxon>
        <taxon>Chlorobiales</taxon>
        <taxon>Chloroherpetonaceae</taxon>
        <taxon>Chloroherpeton</taxon>
    </lineage>
</organism>
<dbReference type="PROSITE" id="PS51257">
    <property type="entry name" value="PROKAR_LIPOPROTEIN"/>
    <property type="match status" value="1"/>
</dbReference>
<dbReference type="PROSITE" id="PS52016">
    <property type="entry name" value="TONB_DEPENDENT_REC_3"/>
    <property type="match status" value="1"/>
</dbReference>
<keyword evidence="3 10" id="KW-1134">Transmembrane beta strand</keyword>
<feature type="domain" description="TonB-dependent receptor plug" evidence="14">
    <location>
        <begin position="63"/>
        <end position="180"/>
    </location>
</feature>
<keyword evidence="5 12" id="KW-0732">Signal</keyword>
<dbReference type="GO" id="GO:0009279">
    <property type="term" value="C:cell outer membrane"/>
    <property type="evidence" value="ECO:0007669"/>
    <property type="project" value="UniProtKB-SubCell"/>
</dbReference>
<dbReference type="STRING" id="517418.Ctha_1647"/>
<dbReference type="PANTHER" id="PTHR30069:SF29">
    <property type="entry name" value="HEMOGLOBIN AND HEMOGLOBIN-HAPTOGLOBIN-BINDING PROTEIN 1-RELATED"/>
    <property type="match status" value="1"/>
</dbReference>
<dbReference type="GO" id="GO:0015344">
    <property type="term" value="F:siderophore uptake transmembrane transporter activity"/>
    <property type="evidence" value="ECO:0007669"/>
    <property type="project" value="TreeGrafter"/>
</dbReference>
<dbReference type="GO" id="GO:0044718">
    <property type="term" value="P:siderophore transmembrane transport"/>
    <property type="evidence" value="ECO:0007669"/>
    <property type="project" value="TreeGrafter"/>
</dbReference>
<dbReference type="AlphaFoldDB" id="B3QSQ8"/>
<evidence type="ECO:0000256" key="5">
    <source>
        <dbReference type="ARBA" id="ARBA00022729"/>
    </source>
</evidence>
<gene>
    <name evidence="15" type="ordered locus">Ctha_1647</name>
</gene>
<dbReference type="InterPro" id="IPR039426">
    <property type="entry name" value="TonB-dep_rcpt-like"/>
</dbReference>
<keyword evidence="9 10" id="KW-0998">Cell outer membrane</keyword>
<dbReference type="InterPro" id="IPR000531">
    <property type="entry name" value="Beta-barrel_TonB"/>
</dbReference>
<evidence type="ECO:0000256" key="11">
    <source>
        <dbReference type="RuleBase" id="RU003357"/>
    </source>
</evidence>
<feature type="signal peptide" evidence="12">
    <location>
        <begin position="1"/>
        <end position="28"/>
    </location>
</feature>
<evidence type="ECO:0000256" key="10">
    <source>
        <dbReference type="PROSITE-ProRule" id="PRU01360"/>
    </source>
</evidence>
<protein>
    <submittedName>
        <fullName evidence="15">TonB-dependent receptor plug</fullName>
    </submittedName>
</protein>
<evidence type="ECO:0000313" key="16">
    <source>
        <dbReference type="Proteomes" id="UP000001208"/>
    </source>
</evidence>
<dbReference type="EMBL" id="CP001100">
    <property type="protein sequence ID" value="ACF14105.1"/>
    <property type="molecule type" value="Genomic_DNA"/>
</dbReference>
<accession>B3QSQ8</accession>
<keyword evidence="6 11" id="KW-0798">TonB box</keyword>
<dbReference type="PANTHER" id="PTHR30069">
    <property type="entry name" value="TONB-DEPENDENT OUTER MEMBRANE RECEPTOR"/>
    <property type="match status" value="1"/>
</dbReference>
<evidence type="ECO:0000259" key="14">
    <source>
        <dbReference type="Pfam" id="PF07715"/>
    </source>
</evidence>
<evidence type="ECO:0000256" key="3">
    <source>
        <dbReference type="ARBA" id="ARBA00022452"/>
    </source>
</evidence>
<dbReference type="OrthoDB" id="596248at2"/>
<proteinExistence type="inferred from homology"/>
<name>B3QSQ8_CHLT3</name>
<keyword evidence="8 15" id="KW-0675">Receptor</keyword>
<dbReference type="Pfam" id="PF00593">
    <property type="entry name" value="TonB_dep_Rec_b-barrel"/>
    <property type="match status" value="1"/>
</dbReference>
<comment type="subcellular location">
    <subcellularLocation>
        <location evidence="1 10">Cell outer membrane</location>
        <topology evidence="1 10">Multi-pass membrane protein</topology>
    </subcellularLocation>
</comment>
<keyword evidence="16" id="KW-1185">Reference proteome</keyword>
<dbReference type="Gene3D" id="2.40.170.20">
    <property type="entry name" value="TonB-dependent receptor, beta-barrel domain"/>
    <property type="match status" value="1"/>
</dbReference>
<evidence type="ECO:0000256" key="4">
    <source>
        <dbReference type="ARBA" id="ARBA00022692"/>
    </source>
</evidence>
<reference evidence="15 16" key="1">
    <citation type="submission" date="2008-06" db="EMBL/GenBank/DDBJ databases">
        <title>Complete sequence of Chloroherpeton thalassium ATCC 35110.</title>
        <authorList>
            <consortium name="US DOE Joint Genome Institute"/>
            <person name="Lucas S."/>
            <person name="Copeland A."/>
            <person name="Lapidus A."/>
            <person name="Glavina del Rio T."/>
            <person name="Dalin E."/>
            <person name="Tice H."/>
            <person name="Bruce D."/>
            <person name="Goodwin L."/>
            <person name="Pitluck S."/>
            <person name="Schmutz J."/>
            <person name="Larimer F."/>
            <person name="Land M."/>
            <person name="Hauser L."/>
            <person name="Kyrpides N."/>
            <person name="Mikhailova N."/>
            <person name="Liu Z."/>
            <person name="Li T."/>
            <person name="Zhao F."/>
            <person name="Overmann J."/>
            <person name="Bryant D.A."/>
            <person name="Richardson P."/>
        </authorList>
    </citation>
    <scope>NUCLEOTIDE SEQUENCE [LARGE SCALE GENOMIC DNA]</scope>
    <source>
        <strain evidence="16">ATCC 35110 / GB-78</strain>
    </source>
</reference>
<keyword evidence="4 10" id="KW-0812">Transmembrane</keyword>
<evidence type="ECO:0000259" key="13">
    <source>
        <dbReference type="Pfam" id="PF00593"/>
    </source>
</evidence>
<dbReference type="Pfam" id="PF07715">
    <property type="entry name" value="Plug"/>
    <property type="match status" value="1"/>
</dbReference>
<dbReference type="RefSeq" id="WP_012500189.1">
    <property type="nucleotide sequence ID" value="NC_011026.1"/>
</dbReference>
<evidence type="ECO:0000256" key="9">
    <source>
        <dbReference type="ARBA" id="ARBA00023237"/>
    </source>
</evidence>
<evidence type="ECO:0000313" key="15">
    <source>
        <dbReference type="EMBL" id="ACF14105.1"/>
    </source>
</evidence>
<dbReference type="KEGG" id="cts:Ctha_1647"/>
<evidence type="ECO:0000256" key="12">
    <source>
        <dbReference type="SAM" id="SignalP"/>
    </source>
</evidence>
<dbReference type="HOGENOM" id="CLU_404253_0_0_10"/>
<sequence length="740" mass="82942">MQRKYLSSLLQILVGCFLTAAVSTDAFAQQDTTSLKDIFSQFSLKNLMDVRIVTVSKKEEPVFEAPLSSTVLTAEEIKNAGATSIMEALRLVPGVIVREQTPGNYDIHIRGFDAVNPYQPQFTRFNTITLVMINNRIVYNPLFGGTLWDLLPVSIDDVEKIEVVRGPASALYGPNAAAGVINIITKKPNLDAGWHGSTYSQVGTYHSYLLNAAANYASEDKKWGVRVSGYHDYRRRHYVDYYTFPDVYAALNGDENYFRSAYRSTPYLGSDGQPNSNASTLFPDLDKSMDRYSLHADATYKDGALDLNFSSGFTRSWVQRPYLAPSSYMLTTEENENEYVHIYGTFENLTFSADYSSLRNNTLGALDYSLHSWNATVDYNLILSESASFKPGAAIQRYTAISNQSSAYVSYSPIVDLEDFEDGDGSEASNTFFSVFGRFDYSYKRFRFVAGLRADKYEYPDRIFVSSQLLTTVMPSNDVLLRASYGRSGRAPFATSLFANLNPTETIGAQLISNPDKKELLTVDVFEIGSRIKLSDKWLLDAEVFYALADDFESVAVNAFVDLTEEGEVKDIVPQFEYINGSYNAKQYGGTITLKYIPNETIQLSGFVTVQETRVDNYDYQNGFFENAILPASTTDSSFVVQATPTFYGGMNMTFKPVKKWQLNLNGYFYDSQVFTIAEASLKTFKIKGNFLLNTVVSYELTDKVKLFVNARNLIGGNKRQYAMSDRIKMTMLGGVSAQF</sequence>
<evidence type="ECO:0000256" key="2">
    <source>
        <dbReference type="ARBA" id="ARBA00022448"/>
    </source>
</evidence>
<dbReference type="Proteomes" id="UP000001208">
    <property type="component" value="Chromosome"/>
</dbReference>
<keyword evidence="2 10" id="KW-0813">Transport</keyword>
<evidence type="ECO:0000256" key="8">
    <source>
        <dbReference type="ARBA" id="ARBA00023170"/>
    </source>
</evidence>
<dbReference type="InterPro" id="IPR037066">
    <property type="entry name" value="Plug_dom_sf"/>
</dbReference>
<feature type="domain" description="TonB-dependent receptor-like beta-barrel" evidence="13">
    <location>
        <begin position="250"/>
        <end position="714"/>
    </location>
</feature>
<comment type="similarity">
    <text evidence="10 11">Belongs to the TonB-dependent receptor family.</text>
</comment>
<keyword evidence="7 10" id="KW-0472">Membrane</keyword>
<dbReference type="InterPro" id="IPR012910">
    <property type="entry name" value="Plug_dom"/>
</dbReference>
<feature type="chain" id="PRO_5002795725" evidence="12">
    <location>
        <begin position="29"/>
        <end position="740"/>
    </location>
</feature>
<evidence type="ECO:0000256" key="6">
    <source>
        <dbReference type="ARBA" id="ARBA00023077"/>
    </source>
</evidence>
<dbReference type="InterPro" id="IPR036942">
    <property type="entry name" value="Beta-barrel_TonB_sf"/>
</dbReference>
<evidence type="ECO:0000256" key="7">
    <source>
        <dbReference type="ARBA" id="ARBA00023136"/>
    </source>
</evidence>